<feature type="transmembrane region" description="Helical" evidence="1">
    <location>
        <begin position="85"/>
        <end position="104"/>
    </location>
</feature>
<evidence type="ECO:0000313" key="3">
    <source>
        <dbReference type="Proteomes" id="UP000184225"/>
    </source>
</evidence>
<feature type="transmembrane region" description="Helical" evidence="1">
    <location>
        <begin position="132"/>
        <end position="150"/>
    </location>
</feature>
<organism evidence="2 3">
    <name type="scientific">Mesonia phycicola</name>
    <dbReference type="NCBI Taxonomy" id="579105"/>
    <lineage>
        <taxon>Bacteria</taxon>
        <taxon>Pseudomonadati</taxon>
        <taxon>Bacteroidota</taxon>
        <taxon>Flavobacteriia</taxon>
        <taxon>Flavobacteriales</taxon>
        <taxon>Flavobacteriaceae</taxon>
        <taxon>Mesonia</taxon>
    </lineage>
</organism>
<dbReference type="AlphaFoldDB" id="A0A1M6DLW8"/>
<dbReference type="Pfam" id="PF22765">
    <property type="entry name" value="DUF7010"/>
    <property type="match status" value="1"/>
</dbReference>
<keyword evidence="1" id="KW-1133">Transmembrane helix</keyword>
<dbReference type="STRING" id="579105.SAMN04488096_10466"/>
<evidence type="ECO:0000313" key="2">
    <source>
        <dbReference type="EMBL" id="SHI74170.1"/>
    </source>
</evidence>
<feature type="transmembrane region" description="Helical" evidence="1">
    <location>
        <begin position="45"/>
        <end position="64"/>
    </location>
</feature>
<feature type="transmembrane region" description="Helical" evidence="1">
    <location>
        <begin position="21"/>
        <end position="39"/>
    </location>
</feature>
<name>A0A1M6DLW8_9FLAO</name>
<sequence length="177" mass="20633">MNDKSFKELKLEVQEASKKGIDFLCAGSLLWLFITLIWYFTNSPYYKSIFTFMIAGLMLPLAYLGSKIFNTQWKLPSNHLQPLGVWLNFAQLVYFPILIFIFLISPDYFLMVYSIITGAHLFPYAWLYDEIAYAIIAILISVGSLFLQLYLPFEMIWIIALFTSISLLMLFFKIRKG</sequence>
<keyword evidence="1" id="KW-0472">Membrane</keyword>
<dbReference type="OrthoDB" id="3242785at2"/>
<gene>
    <name evidence="2" type="ORF">SAMN04488096_10466</name>
</gene>
<dbReference type="RefSeq" id="WP_073149552.1">
    <property type="nucleotide sequence ID" value="NZ_FQYY01000004.1"/>
</dbReference>
<feature type="transmembrane region" description="Helical" evidence="1">
    <location>
        <begin position="156"/>
        <end position="174"/>
    </location>
</feature>
<feature type="transmembrane region" description="Helical" evidence="1">
    <location>
        <begin position="110"/>
        <end position="127"/>
    </location>
</feature>
<protein>
    <submittedName>
        <fullName evidence="2">Uncharacterized protein</fullName>
    </submittedName>
</protein>
<evidence type="ECO:0000256" key="1">
    <source>
        <dbReference type="SAM" id="Phobius"/>
    </source>
</evidence>
<dbReference type="EMBL" id="FQYY01000004">
    <property type="protein sequence ID" value="SHI74170.1"/>
    <property type="molecule type" value="Genomic_DNA"/>
</dbReference>
<proteinExistence type="predicted"/>
<reference evidence="2 3" key="1">
    <citation type="submission" date="2016-11" db="EMBL/GenBank/DDBJ databases">
        <authorList>
            <person name="Jaros S."/>
            <person name="Januszkiewicz K."/>
            <person name="Wedrychowicz H."/>
        </authorList>
    </citation>
    <scope>NUCLEOTIDE SEQUENCE [LARGE SCALE GENOMIC DNA]</scope>
    <source>
        <strain evidence="2 3">DSM 21425</strain>
    </source>
</reference>
<dbReference type="InterPro" id="IPR053824">
    <property type="entry name" value="DUF7010"/>
</dbReference>
<dbReference type="Proteomes" id="UP000184225">
    <property type="component" value="Unassembled WGS sequence"/>
</dbReference>
<keyword evidence="3" id="KW-1185">Reference proteome</keyword>
<keyword evidence="1" id="KW-0812">Transmembrane</keyword>
<accession>A0A1M6DLW8</accession>